<dbReference type="InterPro" id="IPR043749">
    <property type="entry name" value="DUF5694"/>
</dbReference>
<name>A0A6V7D8P8_9XANT</name>
<gene>
    <name evidence="1" type="ORF">CFBP7900_18700</name>
</gene>
<dbReference type="Proteomes" id="UP000587508">
    <property type="component" value="Unassembled WGS sequence"/>
</dbReference>
<evidence type="ECO:0000313" key="2">
    <source>
        <dbReference type="Proteomes" id="UP000587508"/>
    </source>
</evidence>
<dbReference type="Pfam" id="PF18950">
    <property type="entry name" value="DUF5694"/>
    <property type="match status" value="1"/>
</dbReference>
<comment type="caution">
    <text evidence="1">The sequence shown here is derived from an EMBL/GenBank/DDBJ whole genome shotgun (WGS) entry which is preliminary data.</text>
</comment>
<proteinExistence type="predicted"/>
<protein>
    <submittedName>
        <fullName evidence="1">Uncharacterized protein</fullName>
    </submittedName>
</protein>
<sequence>MQPQPPRISHIARAAARVVDTSAHSAKLLKRPARDWLWLALIAPCIAHAQVDLSQLDAEMAAPRTQVLVLGSVHLSQLPKGSDIGAARLQPLMDRLAAYKPTIITVENLSGETCDLMRRHPAVYLPEDSATYCPDTSDAARATELDVPTALGQVRAALGTLPSAPIPAQRRHLAALFLASGDPSSALVQWLQLAQAEQRSGDGLDAALVTRLRAMETRPNESDQIAARLAARLGLQRVYPADDHTGDNVDLGDPVAYGKAIQAAWDKAAPRANAMREREDQLASEGKLLELYRAINLPASQQLAIAVDFRAALSEGSPQRYGYRYMSGWEIRNLRMVSNVRASFAEQPGARVLAVVGAMHKPWFDNWLGQLQGVDIVDAAQVLGTEGQ</sequence>
<dbReference type="AlphaFoldDB" id="A0A6V7D8P8"/>
<dbReference type="EMBL" id="CAJDKC010000003">
    <property type="protein sequence ID" value="CAD0329954.1"/>
    <property type="molecule type" value="Genomic_DNA"/>
</dbReference>
<evidence type="ECO:0000313" key="1">
    <source>
        <dbReference type="EMBL" id="CAD0329954.1"/>
    </source>
</evidence>
<accession>A0A6V7D8P8</accession>
<reference evidence="1 2" key="1">
    <citation type="submission" date="2020-07" db="EMBL/GenBank/DDBJ databases">
        <authorList>
            <person name="Pothier F. J."/>
        </authorList>
    </citation>
    <scope>NUCLEOTIDE SEQUENCE [LARGE SCALE GENOMIC DNA]</scope>
    <source>
        <strain evidence="1 2">CFBP 7900</strain>
    </source>
</reference>
<dbReference type="EMBL" id="CAJDKC010000003">
    <property type="protein sequence ID" value="CAD0329945.1"/>
    <property type="molecule type" value="Genomic_DNA"/>
</dbReference>
<organism evidence="1 2">
    <name type="scientific">Xanthomonas hortorum pv. carotae</name>
    <dbReference type="NCBI Taxonomy" id="487904"/>
    <lineage>
        <taxon>Bacteria</taxon>
        <taxon>Pseudomonadati</taxon>
        <taxon>Pseudomonadota</taxon>
        <taxon>Gammaproteobacteria</taxon>
        <taxon>Lysobacterales</taxon>
        <taxon>Lysobacteraceae</taxon>
        <taxon>Xanthomonas</taxon>
    </lineage>
</organism>